<proteinExistence type="predicted"/>
<dbReference type="EMBL" id="CADIKF010000001">
    <property type="protein sequence ID" value="CAB3746039.1"/>
    <property type="molecule type" value="Genomic_DNA"/>
</dbReference>
<feature type="compositionally biased region" description="Basic and acidic residues" evidence="1">
    <location>
        <begin position="10"/>
        <end position="28"/>
    </location>
</feature>
<dbReference type="CDD" id="cd03511">
    <property type="entry name" value="Rhizopine-oxygenase-like"/>
    <property type="match status" value="1"/>
</dbReference>
<feature type="transmembrane region" description="Helical" evidence="2">
    <location>
        <begin position="281"/>
        <end position="300"/>
    </location>
</feature>
<evidence type="ECO:0000256" key="1">
    <source>
        <dbReference type="SAM" id="MobiDB-lite"/>
    </source>
</evidence>
<keyword evidence="2" id="KW-1133">Transmembrane helix</keyword>
<feature type="transmembrane region" description="Helical" evidence="2">
    <location>
        <begin position="118"/>
        <end position="134"/>
    </location>
</feature>
<dbReference type="InterPro" id="IPR039393">
    <property type="entry name" value="Rhizopine-oxygenase-like"/>
</dbReference>
<feature type="transmembrane region" description="Helical" evidence="2">
    <location>
        <begin position="95"/>
        <end position="112"/>
    </location>
</feature>
<protein>
    <recommendedName>
        <fullName evidence="3">Fatty acid desaturase domain-containing protein</fullName>
    </recommendedName>
</protein>
<name>A0A6J5CVQ1_9BURK</name>
<reference evidence="4 5" key="1">
    <citation type="submission" date="2020-04" db="EMBL/GenBank/DDBJ databases">
        <authorList>
            <person name="De Canck E."/>
        </authorList>
    </citation>
    <scope>NUCLEOTIDE SEQUENCE [LARGE SCALE GENOMIC DNA]</scope>
    <source>
        <strain evidence="4 5">LMG 29739</strain>
    </source>
</reference>
<keyword evidence="5" id="KW-1185">Reference proteome</keyword>
<dbReference type="GO" id="GO:0042284">
    <property type="term" value="F:sphingolipid delta-4 desaturase activity"/>
    <property type="evidence" value="ECO:0007669"/>
    <property type="project" value="TreeGrafter"/>
</dbReference>
<sequence length="390" mass="44216">MVITRPARCTARECNGDSKEPKETHVAHTETNGETDAHATSRTARHDAYRLVGGAGERARAAGLVNADWYKCPVPRAVMKQLMQRSDARAIRDTLIWYAAIVASGVAAWFAWHAHSLWAIPAFWLYGTLYCSPADSRWHECGHGTAFRTRWMNDVLYQMASFQIFRRATVWRWSHARHHTDTLIVGRDPEIAAQKPTDWLGLALSVLAIKHVANELPKMIGAAFGRIGAAEETFVPPSERPKVIREARMTLSIYVVAIAACAYFRTLLPLLYIGLPSLYGGWLYLYFGLTQHAGMPENVLDHRRNCRTVRMNPVFRFLYWNMNYHVEHHMFPMVPFHALPQLHETVKADMPPPYRSTIAAYAEIIPALVRQTRDPSYAVDRPVPDTAARA</sequence>
<organism evidence="4 5">
    <name type="scientific">Paraburkholderia solisilvae</name>
    <dbReference type="NCBI Taxonomy" id="624376"/>
    <lineage>
        <taxon>Bacteria</taxon>
        <taxon>Pseudomonadati</taxon>
        <taxon>Pseudomonadota</taxon>
        <taxon>Betaproteobacteria</taxon>
        <taxon>Burkholderiales</taxon>
        <taxon>Burkholderiaceae</taxon>
        <taxon>Paraburkholderia</taxon>
    </lineage>
</organism>
<dbReference type="GO" id="GO:0016020">
    <property type="term" value="C:membrane"/>
    <property type="evidence" value="ECO:0007669"/>
    <property type="project" value="GOC"/>
</dbReference>
<dbReference type="AlphaFoldDB" id="A0A6J5CVQ1"/>
<feature type="region of interest" description="Disordered" evidence="1">
    <location>
        <begin position="1"/>
        <end position="40"/>
    </location>
</feature>
<dbReference type="PANTHER" id="PTHR12879:SF8">
    <property type="entry name" value="SPHINGOLIPID DELTA(4)-DESATURASE DES1"/>
    <property type="match status" value="1"/>
</dbReference>
<accession>A0A6J5CVQ1</accession>
<keyword evidence="2" id="KW-0472">Membrane</keyword>
<evidence type="ECO:0000259" key="3">
    <source>
        <dbReference type="Pfam" id="PF00487"/>
    </source>
</evidence>
<dbReference type="RefSeq" id="WP_175108767.1">
    <property type="nucleotide sequence ID" value="NZ_CADIKF010000001.1"/>
</dbReference>
<dbReference type="GO" id="GO:0046513">
    <property type="term" value="P:ceramide biosynthetic process"/>
    <property type="evidence" value="ECO:0007669"/>
    <property type="project" value="TreeGrafter"/>
</dbReference>
<evidence type="ECO:0000313" key="5">
    <source>
        <dbReference type="Proteomes" id="UP000494329"/>
    </source>
</evidence>
<dbReference type="Pfam" id="PF00487">
    <property type="entry name" value="FA_desaturase"/>
    <property type="match status" value="1"/>
</dbReference>
<gene>
    <name evidence="4" type="ORF">LMG29739_00086</name>
</gene>
<dbReference type="InterPro" id="IPR005804">
    <property type="entry name" value="FA_desaturase_dom"/>
</dbReference>
<dbReference type="PANTHER" id="PTHR12879">
    <property type="entry name" value="SPHINGOLIPID DELTA 4 DESATURASE/C-4 HYDROXYLASE PROTEIN DES2"/>
    <property type="match status" value="1"/>
</dbReference>
<evidence type="ECO:0000256" key="2">
    <source>
        <dbReference type="SAM" id="Phobius"/>
    </source>
</evidence>
<keyword evidence="2" id="KW-0812">Transmembrane</keyword>
<evidence type="ECO:0000313" key="4">
    <source>
        <dbReference type="EMBL" id="CAB3746039.1"/>
    </source>
</evidence>
<feature type="transmembrane region" description="Helical" evidence="2">
    <location>
        <begin position="251"/>
        <end position="275"/>
    </location>
</feature>
<dbReference type="Proteomes" id="UP000494329">
    <property type="component" value="Unassembled WGS sequence"/>
</dbReference>
<feature type="domain" description="Fatty acid desaturase" evidence="3">
    <location>
        <begin position="138"/>
        <end position="355"/>
    </location>
</feature>